<proteinExistence type="predicted"/>
<dbReference type="Proteomes" id="UP001281656">
    <property type="component" value="Unassembled WGS sequence"/>
</dbReference>
<organism evidence="2 3">
    <name type="scientific">Clostridium tanneri</name>
    <dbReference type="NCBI Taxonomy" id="3037988"/>
    <lineage>
        <taxon>Bacteria</taxon>
        <taxon>Bacillati</taxon>
        <taxon>Bacillota</taxon>
        <taxon>Clostridia</taxon>
        <taxon>Eubacteriales</taxon>
        <taxon>Clostridiaceae</taxon>
        <taxon>Clostridium</taxon>
    </lineage>
</organism>
<dbReference type="InterPro" id="IPR008972">
    <property type="entry name" value="Cupredoxin"/>
</dbReference>
<sequence>MSVRHYVLFSTDGFINSPSSSSLSDNSTDRKNLYVFGFVGGLFRVDSTIINSNLNWQNPHNWSDYQNLKGTASIPSPLIWGEVDDDILITLINLGMKYRPDLRNYHTIHIHGAHVSTQIDGFPETSFGVPVWEKLKECPPAITYYYKPMGSGTCMYHCQVEASEHIQMGMYGALIVYPSMKSLNEAGIKKNKSGRWCFNGTEQSHIPFTATNRNFAYENVSTYFDKEYTMLLSDIDSTWHESVFNNSSFNAINYKSDYWLINGRSFPDTLYPHPLTSKAGEANYESYVHVKTGEKFLLRMINMGYQVVPWYVHGWPFLVAGKDAVLNSILKLKSHLNIKNTANEIGEMGCTVSIASGQTYDLIISSDDKREEYKNYITKGFSGVPYLYSQLKSLSQEDSSAIFNIPTEPLKCQKPTLTNYLQIYSQGSNDVNDKLFPQFYPMHNHDGYKVTNNGIYPGGQLAFIQVDAPDKLEEVIKNKRKKRDDYEFF</sequence>
<dbReference type="Pfam" id="PF07732">
    <property type="entry name" value="Cu-oxidase_3"/>
    <property type="match status" value="1"/>
</dbReference>
<evidence type="ECO:0000313" key="2">
    <source>
        <dbReference type="EMBL" id="MDW8800882.1"/>
    </source>
</evidence>
<dbReference type="RefSeq" id="WP_261672482.1">
    <property type="nucleotide sequence ID" value="NZ_JARUJP010000006.1"/>
</dbReference>
<dbReference type="InterPro" id="IPR011707">
    <property type="entry name" value="Cu-oxidase-like_N"/>
</dbReference>
<accession>A0ABU4JRV1</accession>
<dbReference type="Gene3D" id="2.60.40.420">
    <property type="entry name" value="Cupredoxins - blue copper proteins"/>
    <property type="match status" value="2"/>
</dbReference>
<gene>
    <name evidence="2" type="ORF">P8V03_06905</name>
</gene>
<comment type="caution">
    <text evidence="2">The sequence shown here is derived from an EMBL/GenBank/DDBJ whole genome shotgun (WGS) entry which is preliminary data.</text>
</comment>
<name>A0ABU4JRV1_9CLOT</name>
<reference evidence="2 3" key="1">
    <citation type="submission" date="2023-04" db="EMBL/GenBank/DDBJ databases">
        <title>Clostridium tannerae sp. nov., isolated from the fecal material of an alpaca.</title>
        <authorList>
            <person name="Miller S."/>
            <person name="Hendry M."/>
            <person name="King J."/>
            <person name="Sankaranarayanan K."/>
            <person name="Lawson P.A."/>
        </authorList>
    </citation>
    <scope>NUCLEOTIDE SEQUENCE [LARGE SCALE GENOMIC DNA]</scope>
    <source>
        <strain evidence="2 3">A1-XYC3</strain>
    </source>
</reference>
<protein>
    <submittedName>
        <fullName evidence="2">Multicopper oxidase domain-containing protein</fullName>
    </submittedName>
</protein>
<dbReference type="SUPFAM" id="SSF49503">
    <property type="entry name" value="Cupredoxins"/>
    <property type="match status" value="2"/>
</dbReference>
<dbReference type="EMBL" id="JARUJP010000006">
    <property type="protein sequence ID" value="MDW8800882.1"/>
    <property type="molecule type" value="Genomic_DNA"/>
</dbReference>
<feature type="domain" description="Plastocyanin-like" evidence="1">
    <location>
        <begin position="74"/>
        <end position="179"/>
    </location>
</feature>
<keyword evidence="3" id="KW-1185">Reference proteome</keyword>
<evidence type="ECO:0000313" key="3">
    <source>
        <dbReference type="Proteomes" id="UP001281656"/>
    </source>
</evidence>
<evidence type="ECO:0000259" key="1">
    <source>
        <dbReference type="Pfam" id="PF07732"/>
    </source>
</evidence>